<evidence type="ECO:0000256" key="1">
    <source>
        <dbReference type="SAM" id="MobiDB-lite"/>
    </source>
</evidence>
<feature type="compositionally biased region" description="Low complexity" evidence="1">
    <location>
        <begin position="297"/>
        <end position="314"/>
    </location>
</feature>
<feature type="compositionally biased region" description="Low complexity" evidence="1">
    <location>
        <begin position="88"/>
        <end position="101"/>
    </location>
</feature>
<feature type="compositionally biased region" description="Basic and acidic residues" evidence="1">
    <location>
        <begin position="401"/>
        <end position="412"/>
    </location>
</feature>
<dbReference type="Proteomes" id="UP000694427">
    <property type="component" value="Unplaced"/>
</dbReference>
<reference evidence="2" key="1">
    <citation type="submission" date="2025-08" db="UniProtKB">
        <authorList>
            <consortium name="Ensembl"/>
        </authorList>
    </citation>
    <scope>IDENTIFICATION</scope>
</reference>
<name>A0A8C1GAE6_CYPCA</name>
<feature type="compositionally biased region" description="Polar residues" evidence="1">
    <location>
        <begin position="108"/>
        <end position="151"/>
    </location>
</feature>
<organism evidence="2 3">
    <name type="scientific">Cyprinus carpio</name>
    <name type="common">Common carp</name>
    <dbReference type="NCBI Taxonomy" id="7962"/>
    <lineage>
        <taxon>Eukaryota</taxon>
        <taxon>Metazoa</taxon>
        <taxon>Chordata</taxon>
        <taxon>Craniata</taxon>
        <taxon>Vertebrata</taxon>
        <taxon>Euteleostomi</taxon>
        <taxon>Actinopterygii</taxon>
        <taxon>Neopterygii</taxon>
        <taxon>Teleostei</taxon>
        <taxon>Ostariophysi</taxon>
        <taxon>Cypriniformes</taxon>
        <taxon>Cyprinidae</taxon>
        <taxon>Cyprininae</taxon>
        <taxon>Cyprinus</taxon>
    </lineage>
</organism>
<dbReference type="GO" id="GO:0005634">
    <property type="term" value="C:nucleus"/>
    <property type="evidence" value="ECO:0007669"/>
    <property type="project" value="TreeGrafter"/>
</dbReference>
<dbReference type="GO" id="GO:0032922">
    <property type="term" value="P:circadian regulation of gene expression"/>
    <property type="evidence" value="ECO:0007669"/>
    <property type="project" value="InterPro"/>
</dbReference>
<dbReference type="PANTHER" id="PTHR35441">
    <property type="entry name" value="CIRCADIAN-ASSOCIATED TRANSCRIPTIONAL REPRESSOR"/>
    <property type="match status" value="1"/>
</dbReference>
<feature type="compositionally biased region" description="Low complexity" evidence="1">
    <location>
        <begin position="381"/>
        <end position="393"/>
    </location>
</feature>
<dbReference type="AlphaFoldDB" id="A0A8C1GAE6"/>
<reference evidence="2" key="2">
    <citation type="submission" date="2025-09" db="UniProtKB">
        <authorList>
            <consortium name="Ensembl"/>
        </authorList>
    </citation>
    <scope>IDENTIFICATION</scope>
</reference>
<dbReference type="Pfam" id="PF15673">
    <property type="entry name" value="Ciart"/>
    <property type="match status" value="1"/>
</dbReference>
<evidence type="ECO:0000313" key="2">
    <source>
        <dbReference type="Ensembl" id="ENSCCRP00010005958.1"/>
    </source>
</evidence>
<proteinExistence type="predicted"/>
<keyword evidence="3" id="KW-1185">Reference proteome</keyword>
<accession>A0A8C1GAE6</accession>
<sequence>MYFVYLHLHTFQLPHSLERNHSLRSVQFISAHRSSALNSLPPHIYPFSHISVMLSPGSPSKWQVQDSLSLTPSLPYSESDQTEDESEVFSSESEAAGVVSGPKPCSLANGSSHNSKSPLTFVNQRSGRSENVQTGCSSTSPAYTGQTSTSVERIPTEGDLRFARKCAELHGYIRPLLELLKGLKTGRYDKGLSTFQQSVAMDRLRRIVGVLQKPNLGEKYMGTLLQLEMMLKVWFPQVRPQHRDDAPSLHSLMANLPPRWNQDQLHIPVKKRRLSWSDSDSQGSSSSKRIQEDDRGLSPSDSRSWLSSSDTTSSEPEDSMICTNQNNVTSETKLIQNSKLLVRQKTNSLNETATTAAGRPPPLVIPLSATDGSSLGMQDCSVSSTTPTSASPVDMMMSGKDVGESVKGEGPKKQVNSCTEMLNT</sequence>
<feature type="region of interest" description="Disordered" evidence="1">
    <location>
        <begin position="73"/>
        <end position="151"/>
    </location>
</feature>
<feature type="region of interest" description="Disordered" evidence="1">
    <location>
        <begin position="376"/>
        <end position="424"/>
    </location>
</feature>
<evidence type="ECO:0000313" key="3">
    <source>
        <dbReference type="Proteomes" id="UP000694427"/>
    </source>
</evidence>
<feature type="compositionally biased region" description="Polar residues" evidence="1">
    <location>
        <begin position="414"/>
        <end position="424"/>
    </location>
</feature>
<feature type="region of interest" description="Disordered" evidence="1">
    <location>
        <begin position="271"/>
        <end position="326"/>
    </location>
</feature>
<protein>
    <submittedName>
        <fullName evidence="2">Circadian associated repressor of transcription a</fullName>
    </submittedName>
</protein>
<feature type="compositionally biased region" description="Low complexity" evidence="1">
    <location>
        <begin position="276"/>
        <end position="287"/>
    </location>
</feature>
<dbReference type="Ensembl" id="ENSCCRT00010006427.1">
    <property type="protein sequence ID" value="ENSCCRP00010005958.1"/>
    <property type="gene ID" value="ENSCCRG00010002404.1"/>
</dbReference>
<dbReference type="PANTHER" id="PTHR35441:SF1">
    <property type="entry name" value="CIRCADIAN-ASSOCIATED TRANSCRIPTIONAL REPRESSOR"/>
    <property type="match status" value="1"/>
</dbReference>
<dbReference type="GO" id="GO:0000978">
    <property type="term" value="F:RNA polymerase II cis-regulatory region sequence-specific DNA binding"/>
    <property type="evidence" value="ECO:0007669"/>
    <property type="project" value="TreeGrafter"/>
</dbReference>
<dbReference type="InterPro" id="IPR031373">
    <property type="entry name" value="Ciart"/>
</dbReference>
<dbReference type="GO" id="GO:0045892">
    <property type="term" value="P:negative regulation of DNA-templated transcription"/>
    <property type="evidence" value="ECO:0007669"/>
    <property type="project" value="TreeGrafter"/>
</dbReference>